<organism evidence="1 2">
    <name type="scientific">Bifidobacterium tissieri</name>
    <dbReference type="NCBI Taxonomy" id="1630162"/>
    <lineage>
        <taxon>Bacteria</taxon>
        <taxon>Bacillati</taxon>
        <taxon>Actinomycetota</taxon>
        <taxon>Actinomycetes</taxon>
        <taxon>Bifidobacteriales</taxon>
        <taxon>Bifidobacteriaceae</taxon>
        <taxon>Bifidobacterium</taxon>
    </lineage>
</organism>
<evidence type="ECO:0000313" key="1">
    <source>
        <dbReference type="EMBL" id="OZG57755.1"/>
    </source>
</evidence>
<proteinExistence type="predicted"/>
<comment type="caution">
    <text evidence="1">The sequence shown here is derived from an EMBL/GenBank/DDBJ whole genome shotgun (WGS) entry which is preliminary data.</text>
</comment>
<evidence type="ECO:0000313" key="2">
    <source>
        <dbReference type="Proteomes" id="UP000216444"/>
    </source>
</evidence>
<reference evidence="1 2" key="1">
    <citation type="journal article" date="2017" name="BMC Genomics">
        <title>Comparative genomic and phylogenomic analyses of the Bifidobacteriaceae family.</title>
        <authorList>
            <person name="Lugli G.A."/>
            <person name="Milani C."/>
            <person name="Turroni F."/>
            <person name="Duranti S."/>
            <person name="Mancabelli L."/>
            <person name="Mangifesta M."/>
            <person name="Ferrario C."/>
            <person name="Modesto M."/>
            <person name="Mattarelli P."/>
            <person name="Jiri K."/>
            <person name="van Sinderen D."/>
            <person name="Ventura M."/>
        </authorList>
    </citation>
    <scope>NUCLEOTIDE SEQUENCE [LARGE SCALE GENOMIC DNA]</scope>
    <source>
        <strain evidence="1 2">DSM 100201</strain>
    </source>
</reference>
<name>A0A261FFG4_9BIFI</name>
<sequence length="44" mass="4595">MLGSPPLSDFSSLNILRTVLPLIGTKDLASSIGTASADERHDVV</sequence>
<dbReference type="AlphaFoldDB" id="A0A261FFG4"/>
<protein>
    <submittedName>
        <fullName evidence="1">Uncharacterized protein</fullName>
    </submittedName>
</protein>
<accession>A0A261FFG4</accession>
<dbReference type="EMBL" id="MWWV01000006">
    <property type="protein sequence ID" value="OZG57755.1"/>
    <property type="molecule type" value="Genomic_DNA"/>
</dbReference>
<gene>
    <name evidence="1" type="ORF">BTIS_0996</name>
</gene>
<keyword evidence="2" id="KW-1185">Reference proteome</keyword>
<dbReference type="Proteomes" id="UP000216444">
    <property type="component" value="Unassembled WGS sequence"/>
</dbReference>